<name>A0A9W9HMP3_9EURO</name>
<evidence type="ECO:0000313" key="3">
    <source>
        <dbReference type="Proteomes" id="UP001146351"/>
    </source>
</evidence>
<dbReference type="OrthoDB" id="4343518at2759"/>
<evidence type="ECO:0000313" key="2">
    <source>
        <dbReference type="EMBL" id="KAJ5151759.1"/>
    </source>
</evidence>
<dbReference type="Proteomes" id="UP001146351">
    <property type="component" value="Unassembled WGS sequence"/>
</dbReference>
<dbReference type="AlphaFoldDB" id="A0A9W9HMP3"/>
<reference evidence="2" key="1">
    <citation type="submission" date="2022-11" db="EMBL/GenBank/DDBJ databases">
        <authorList>
            <person name="Petersen C."/>
        </authorList>
    </citation>
    <scope>NUCLEOTIDE SEQUENCE</scope>
    <source>
        <strain evidence="2">IBT 21917</strain>
    </source>
</reference>
<feature type="compositionally biased region" description="Polar residues" evidence="1">
    <location>
        <begin position="81"/>
        <end position="91"/>
    </location>
</feature>
<sequence length="119" mass="13142">MRLDMTMLAPGPAGTTMIGESNIDAAARRGRERMRREQEAKEAELAGEKGEKVKTKDSDAQSEKTLTAQTSTAKDSDQKSETTLAPSTRSGQEGRSRDGIRGRWERIQRKWKNEGSSEG</sequence>
<comment type="caution">
    <text evidence="2">The sequence shown here is derived from an EMBL/GenBank/DDBJ whole genome shotgun (WGS) entry which is preliminary data.</text>
</comment>
<accession>A0A9W9HMP3</accession>
<dbReference type="EMBL" id="JAPQKO010000008">
    <property type="protein sequence ID" value="KAJ5151759.1"/>
    <property type="molecule type" value="Genomic_DNA"/>
</dbReference>
<keyword evidence="3" id="KW-1185">Reference proteome</keyword>
<gene>
    <name evidence="2" type="ORF">N7492_010054</name>
</gene>
<organism evidence="2 3">
    <name type="scientific">Penicillium capsulatum</name>
    <dbReference type="NCBI Taxonomy" id="69766"/>
    <lineage>
        <taxon>Eukaryota</taxon>
        <taxon>Fungi</taxon>
        <taxon>Dikarya</taxon>
        <taxon>Ascomycota</taxon>
        <taxon>Pezizomycotina</taxon>
        <taxon>Eurotiomycetes</taxon>
        <taxon>Eurotiomycetidae</taxon>
        <taxon>Eurotiales</taxon>
        <taxon>Aspergillaceae</taxon>
        <taxon>Penicillium</taxon>
    </lineage>
</organism>
<evidence type="ECO:0000256" key="1">
    <source>
        <dbReference type="SAM" id="MobiDB-lite"/>
    </source>
</evidence>
<feature type="compositionally biased region" description="Basic and acidic residues" evidence="1">
    <location>
        <begin position="26"/>
        <end position="62"/>
    </location>
</feature>
<feature type="compositionally biased region" description="Basic and acidic residues" evidence="1">
    <location>
        <begin position="92"/>
        <end position="119"/>
    </location>
</feature>
<feature type="region of interest" description="Disordered" evidence="1">
    <location>
        <begin position="1"/>
        <end position="119"/>
    </location>
</feature>
<proteinExistence type="predicted"/>
<reference evidence="2" key="2">
    <citation type="journal article" date="2023" name="IMA Fungus">
        <title>Comparative genomic study of the Penicillium genus elucidates a diverse pangenome and 15 lateral gene transfer events.</title>
        <authorList>
            <person name="Petersen C."/>
            <person name="Sorensen T."/>
            <person name="Nielsen M.R."/>
            <person name="Sondergaard T.E."/>
            <person name="Sorensen J.L."/>
            <person name="Fitzpatrick D.A."/>
            <person name="Frisvad J.C."/>
            <person name="Nielsen K.L."/>
        </authorList>
    </citation>
    <scope>NUCLEOTIDE SEQUENCE</scope>
    <source>
        <strain evidence="2">IBT 21917</strain>
    </source>
</reference>
<feature type="compositionally biased region" description="Polar residues" evidence="1">
    <location>
        <begin position="63"/>
        <end position="73"/>
    </location>
</feature>
<protein>
    <submittedName>
        <fullName evidence="2">Uncharacterized protein</fullName>
    </submittedName>
</protein>